<dbReference type="FunFam" id="3.30.160.60:FF:000018">
    <property type="entry name" value="Krueppel-like factor 15"/>
    <property type="match status" value="1"/>
</dbReference>
<dbReference type="GO" id="GO:0000978">
    <property type="term" value="F:RNA polymerase II cis-regulatory region sequence-specific DNA binding"/>
    <property type="evidence" value="ECO:0007669"/>
    <property type="project" value="TreeGrafter"/>
</dbReference>
<comment type="caution">
    <text evidence="10">The sequence shown here is derived from an EMBL/GenBank/DDBJ whole genome shotgun (WGS) entry which is preliminary data.</text>
</comment>
<evidence type="ECO:0000256" key="6">
    <source>
        <dbReference type="ARBA" id="ARBA00023242"/>
    </source>
</evidence>
<dbReference type="EMBL" id="JBAMIC010000001">
    <property type="protein sequence ID" value="KAK7116705.1"/>
    <property type="molecule type" value="Genomic_DNA"/>
</dbReference>
<feature type="region of interest" description="Disordered" evidence="8">
    <location>
        <begin position="214"/>
        <end position="254"/>
    </location>
</feature>
<dbReference type="Proteomes" id="UP001374579">
    <property type="component" value="Unassembled WGS sequence"/>
</dbReference>
<dbReference type="PANTHER" id="PTHR23235">
    <property type="entry name" value="KRUEPPEL-LIKE TRANSCRIPTION FACTOR"/>
    <property type="match status" value="1"/>
</dbReference>
<gene>
    <name evidence="10" type="ORF">V1264_002337</name>
</gene>
<evidence type="ECO:0000256" key="7">
    <source>
        <dbReference type="PROSITE-ProRule" id="PRU00042"/>
    </source>
</evidence>
<dbReference type="GO" id="GO:0000981">
    <property type="term" value="F:DNA-binding transcription factor activity, RNA polymerase II-specific"/>
    <property type="evidence" value="ECO:0007669"/>
    <property type="project" value="TreeGrafter"/>
</dbReference>
<keyword evidence="6" id="KW-0539">Nucleus</keyword>
<proteinExistence type="predicted"/>
<dbReference type="SUPFAM" id="SSF57667">
    <property type="entry name" value="beta-beta-alpha zinc fingers"/>
    <property type="match status" value="1"/>
</dbReference>
<dbReference type="FunFam" id="3.30.160.60:FF:000021">
    <property type="entry name" value="Basic krueppel-like factor 3"/>
    <property type="match status" value="1"/>
</dbReference>
<feature type="compositionally biased region" description="Polar residues" evidence="8">
    <location>
        <begin position="238"/>
        <end position="254"/>
    </location>
</feature>
<accession>A0AAN9GS10</accession>
<dbReference type="SMART" id="SM00355">
    <property type="entry name" value="ZnF_C2H2"/>
    <property type="match status" value="3"/>
</dbReference>
<evidence type="ECO:0000313" key="10">
    <source>
        <dbReference type="EMBL" id="KAK7116705.1"/>
    </source>
</evidence>
<name>A0AAN9GS10_9CAEN</name>
<evidence type="ECO:0000256" key="1">
    <source>
        <dbReference type="ARBA" id="ARBA00004123"/>
    </source>
</evidence>
<dbReference type="AlphaFoldDB" id="A0AAN9GS10"/>
<dbReference type="Gene3D" id="3.30.160.60">
    <property type="entry name" value="Classic Zinc Finger"/>
    <property type="match status" value="3"/>
</dbReference>
<feature type="domain" description="C2H2-type" evidence="9">
    <location>
        <begin position="171"/>
        <end position="200"/>
    </location>
</feature>
<dbReference type="GO" id="GO:0008270">
    <property type="term" value="F:zinc ion binding"/>
    <property type="evidence" value="ECO:0007669"/>
    <property type="project" value="UniProtKB-KW"/>
</dbReference>
<keyword evidence="11" id="KW-1185">Reference proteome</keyword>
<dbReference type="PANTHER" id="PTHR23235:SF120">
    <property type="entry name" value="KRUPPEL-LIKE FACTOR 15"/>
    <property type="match status" value="1"/>
</dbReference>
<evidence type="ECO:0000259" key="9">
    <source>
        <dbReference type="PROSITE" id="PS50157"/>
    </source>
</evidence>
<feature type="domain" description="C2H2-type" evidence="9">
    <location>
        <begin position="201"/>
        <end position="228"/>
    </location>
</feature>
<evidence type="ECO:0000256" key="4">
    <source>
        <dbReference type="ARBA" id="ARBA00022771"/>
    </source>
</evidence>
<keyword evidence="3" id="KW-0677">Repeat</keyword>
<dbReference type="Pfam" id="PF00096">
    <property type="entry name" value="zf-C2H2"/>
    <property type="match status" value="3"/>
</dbReference>
<feature type="region of interest" description="Disordered" evidence="8">
    <location>
        <begin position="88"/>
        <end position="128"/>
    </location>
</feature>
<dbReference type="GO" id="GO:0005634">
    <property type="term" value="C:nucleus"/>
    <property type="evidence" value="ECO:0007669"/>
    <property type="project" value="UniProtKB-SubCell"/>
</dbReference>
<dbReference type="PROSITE" id="PS00028">
    <property type="entry name" value="ZINC_FINGER_C2H2_1"/>
    <property type="match status" value="3"/>
</dbReference>
<feature type="compositionally biased region" description="Basic and acidic residues" evidence="8">
    <location>
        <begin position="93"/>
        <end position="102"/>
    </location>
</feature>
<evidence type="ECO:0000256" key="5">
    <source>
        <dbReference type="ARBA" id="ARBA00022833"/>
    </source>
</evidence>
<sequence length="254" mass="28946">MTMTFHSEKKADLEMNLAAECLLAMSFSRPDHQTVGTKPSGSGADENANYAMPPDTEFDRNQPAETFMLARILTDLKQFRQEPVESVPVYEDDGPHPTDLHNYHSLSGSKARRGKGRRTTPTFDWSAKSDKLSKNDAKKLHRCQYNNCDKVYGKSSHLKAHLRTHTGERPFPCTWSGCEKRFARSDELARHTRTHTGEKKFLCPICQKRFMRSDHLNKHARRHPDFDPSMIKKRPRMDTTSDGISNQSSPVASP</sequence>
<dbReference type="FunFam" id="3.30.160.60:FF:000926">
    <property type="entry name" value="Kruppel like factor 13"/>
    <property type="match status" value="1"/>
</dbReference>
<dbReference type="InterPro" id="IPR036236">
    <property type="entry name" value="Znf_C2H2_sf"/>
</dbReference>
<feature type="domain" description="C2H2-type" evidence="9">
    <location>
        <begin position="141"/>
        <end position="170"/>
    </location>
</feature>
<comment type="subcellular location">
    <subcellularLocation>
        <location evidence="1">Nucleus</location>
    </subcellularLocation>
</comment>
<protein>
    <recommendedName>
        <fullName evidence="9">C2H2-type domain-containing protein</fullName>
    </recommendedName>
</protein>
<dbReference type="InterPro" id="IPR013087">
    <property type="entry name" value="Znf_C2H2_type"/>
</dbReference>
<evidence type="ECO:0000256" key="2">
    <source>
        <dbReference type="ARBA" id="ARBA00022723"/>
    </source>
</evidence>
<keyword evidence="4 7" id="KW-0863">Zinc-finger</keyword>
<keyword evidence="5" id="KW-0862">Zinc</keyword>
<evidence type="ECO:0000256" key="8">
    <source>
        <dbReference type="SAM" id="MobiDB-lite"/>
    </source>
</evidence>
<evidence type="ECO:0000313" key="11">
    <source>
        <dbReference type="Proteomes" id="UP001374579"/>
    </source>
</evidence>
<reference evidence="10 11" key="1">
    <citation type="submission" date="2024-02" db="EMBL/GenBank/DDBJ databases">
        <title>Chromosome-scale genome assembly of the rough periwinkle Littorina saxatilis.</title>
        <authorList>
            <person name="De Jode A."/>
            <person name="Faria R."/>
            <person name="Formenti G."/>
            <person name="Sims Y."/>
            <person name="Smith T.P."/>
            <person name="Tracey A."/>
            <person name="Wood J.M.D."/>
            <person name="Zagrodzka Z.B."/>
            <person name="Johannesson K."/>
            <person name="Butlin R.K."/>
            <person name="Leder E.H."/>
        </authorList>
    </citation>
    <scope>NUCLEOTIDE SEQUENCE [LARGE SCALE GENOMIC DNA]</scope>
    <source>
        <strain evidence="10">Snail1</strain>
        <tissue evidence="10">Muscle</tissue>
    </source>
</reference>
<evidence type="ECO:0000256" key="3">
    <source>
        <dbReference type="ARBA" id="ARBA00022737"/>
    </source>
</evidence>
<keyword evidence="2" id="KW-0479">Metal-binding</keyword>
<dbReference type="PROSITE" id="PS50157">
    <property type="entry name" value="ZINC_FINGER_C2H2_2"/>
    <property type="match status" value="3"/>
</dbReference>
<organism evidence="10 11">
    <name type="scientific">Littorina saxatilis</name>
    <dbReference type="NCBI Taxonomy" id="31220"/>
    <lineage>
        <taxon>Eukaryota</taxon>
        <taxon>Metazoa</taxon>
        <taxon>Spiralia</taxon>
        <taxon>Lophotrochozoa</taxon>
        <taxon>Mollusca</taxon>
        <taxon>Gastropoda</taxon>
        <taxon>Caenogastropoda</taxon>
        <taxon>Littorinimorpha</taxon>
        <taxon>Littorinoidea</taxon>
        <taxon>Littorinidae</taxon>
        <taxon>Littorina</taxon>
    </lineage>
</organism>